<gene>
    <name evidence="2" type="ordered locus">STHERM_c14820</name>
</gene>
<feature type="compositionally biased region" description="Pro residues" evidence="1">
    <location>
        <begin position="108"/>
        <end position="119"/>
    </location>
</feature>
<name>E0RTP7_WINT6</name>
<reference evidence="2 3" key="2">
    <citation type="journal article" date="2010" name="J. Bacteriol.">
        <title>Genome sequence of the polysaccharide-degrading, thermophilic anaerobe Spirochaeta thermophila DSM 6192.</title>
        <authorList>
            <person name="Angelov A."/>
            <person name="Liebl S."/>
            <person name="Ballschmiter M."/>
            <person name="Bomeke M."/>
            <person name="Lehmann R."/>
            <person name="Liesegang H."/>
            <person name="Daniel R."/>
            <person name="Liebl W."/>
        </authorList>
    </citation>
    <scope>NUCLEOTIDE SEQUENCE [LARGE SCALE GENOMIC DNA]</scope>
    <source>
        <strain evidence="3">ATCC 49972 / DSM 6192 / RI 19.B1</strain>
    </source>
</reference>
<reference key="1">
    <citation type="submission" date="2009-08" db="EMBL/GenBank/DDBJ databases">
        <title>The genome sequence of Spirochaeta thermophila DSM6192.</title>
        <authorList>
            <person name="Angelov A."/>
            <person name="Mientus M."/>
            <person name="Wittenberg S."/>
            <person name="Lehmann R."/>
            <person name="Liesegang H."/>
            <person name="Daniel R."/>
            <person name="Liebl W."/>
        </authorList>
    </citation>
    <scope>NUCLEOTIDE SEQUENCE</scope>
    <source>
        <strain>DSM 6192</strain>
    </source>
</reference>
<dbReference type="PaxDb" id="665571-STHERM_c14820"/>
<evidence type="ECO:0000256" key="1">
    <source>
        <dbReference type="SAM" id="MobiDB-lite"/>
    </source>
</evidence>
<evidence type="ECO:0000313" key="2">
    <source>
        <dbReference type="EMBL" id="ADN02422.1"/>
    </source>
</evidence>
<evidence type="ECO:0000313" key="3">
    <source>
        <dbReference type="Proteomes" id="UP000001296"/>
    </source>
</evidence>
<dbReference type="KEGG" id="sta:STHERM_c14820"/>
<feature type="compositionally biased region" description="Pro residues" evidence="1">
    <location>
        <begin position="65"/>
        <end position="87"/>
    </location>
</feature>
<proteinExistence type="predicted"/>
<sequence>MAGYLPHDQGPGSTVRQGEDRHHPHFPPFGEAVAQKPGAEHPHLRHLLSSRNSPTRAPHCSIGPLPHPPPPLPRPHPLPPLGPPLLPRRPLRPPHPPPRRRRHRRLPLRPPPPLPPPTRHPLFAPLTAALTPHARLIPLSLHSPLEQTLLSLLPLPHIRLSPHGTVAGTALLLALSLGATRILTAGLDLAILPPWQHVRPHTFDPLVETVATRTTPLLHLRHTPILLHTRPIPGTPWHTSESLTTYAGWFASHPPSPTHTLIRITPSPHHFPGWQETPTLPEPTTAPHPLHLTPHPAPPLTTRRRILRDLLHLLEERTLLSPDDPRFTELGFLLGGPPFRHLLTPPVTLEKTRTFREEVRTFFHILRHTYGLET</sequence>
<dbReference type="HOGENOM" id="CLU_739453_0_0_12"/>
<dbReference type="EMBL" id="CP001698">
    <property type="protein sequence ID" value="ADN02422.1"/>
    <property type="molecule type" value="Genomic_DNA"/>
</dbReference>
<protein>
    <submittedName>
        <fullName evidence="2">Uncharacterized protein</fullName>
    </submittedName>
</protein>
<feature type="compositionally biased region" description="Basic residues" evidence="1">
    <location>
        <begin position="89"/>
        <end position="107"/>
    </location>
</feature>
<accession>E0RTP7</accession>
<dbReference type="Proteomes" id="UP000001296">
    <property type="component" value="Chromosome"/>
</dbReference>
<organism evidence="2 3">
    <name type="scientific">Winmispira thermophila (strain ATCC 49972 / DSM 6192 / RI 19.B1)</name>
    <name type="common">Spirochaeta thermophila</name>
    <dbReference type="NCBI Taxonomy" id="665571"/>
    <lineage>
        <taxon>Bacteria</taxon>
        <taxon>Pseudomonadati</taxon>
        <taxon>Spirochaetota</taxon>
        <taxon>Spirochaetia</taxon>
        <taxon>Winmispirales</taxon>
        <taxon>Winmispiraceae</taxon>
        <taxon>Winmispira</taxon>
    </lineage>
</organism>
<feature type="region of interest" description="Disordered" evidence="1">
    <location>
        <begin position="1"/>
        <end position="119"/>
    </location>
</feature>
<dbReference type="AlphaFoldDB" id="E0RTP7"/>